<evidence type="ECO:0000313" key="2">
    <source>
        <dbReference type="EMBL" id="KAJ7343950.1"/>
    </source>
</evidence>
<accession>A0AAD6ZY78</accession>
<reference evidence="2" key="1">
    <citation type="submission" date="2023-03" db="EMBL/GenBank/DDBJ databases">
        <title>Massive genome expansion in bonnet fungi (Mycena s.s.) driven by repeated elements and novel gene families across ecological guilds.</title>
        <authorList>
            <consortium name="Lawrence Berkeley National Laboratory"/>
            <person name="Harder C.B."/>
            <person name="Miyauchi S."/>
            <person name="Viragh M."/>
            <person name="Kuo A."/>
            <person name="Thoen E."/>
            <person name="Andreopoulos B."/>
            <person name="Lu D."/>
            <person name="Skrede I."/>
            <person name="Drula E."/>
            <person name="Henrissat B."/>
            <person name="Morin E."/>
            <person name="Kohler A."/>
            <person name="Barry K."/>
            <person name="LaButti K."/>
            <person name="Morin E."/>
            <person name="Salamov A."/>
            <person name="Lipzen A."/>
            <person name="Mereny Z."/>
            <person name="Hegedus B."/>
            <person name="Baldrian P."/>
            <person name="Stursova M."/>
            <person name="Weitz H."/>
            <person name="Taylor A."/>
            <person name="Grigoriev I.V."/>
            <person name="Nagy L.G."/>
            <person name="Martin F."/>
            <person name="Kauserud H."/>
        </authorList>
    </citation>
    <scope>NUCLEOTIDE SEQUENCE</scope>
    <source>
        <strain evidence="2">CBHHK002</strain>
    </source>
</reference>
<evidence type="ECO:0000256" key="1">
    <source>
        <dbReference type="SAM" id="MobiDB-lite"/>
    </source>
</evidence>
<dbReference type="Proteomes" id="UP001218218">
    <property type="component" value="Unassembled WGS sequence"/>
</dbReference>
<keyword evidence="3" id="KW-1185">Reference proteome</keyword>
<dbReference type="AlphaFoldDB" id="A0AAD6ZY78"/>
<name>A0AAD6ZY78_9AGAR</name>
<evidence type="ECO:0000313" key="3">
    <source>
        <dbReference type="Proteomes" id="UP001218218"/>
    </source>
</evidence>
<comment type="caution">
    <text evidence="2">The sequence shown here is derived from an EMBL/GenBank/DDBJ whole genome shotgun (WGS) entry which is preliminary data.</text>
</comment>
<feature type="compositionally biased region" description="Basic and acidic residues" evidence="1">
    <location>
        <begin position="119"/>
        <end position="131"/>
    </location>
</feature>
<proteinExistence type="predicted"/>
<feature type="region of interest" description="Disordered" evidence="1">
    <location>
        <begin position="51"/>
        <end position="149"/>
    </location>
</feature>
<organism evidence="2 3">
    <name type="scientific">Mycena albidolilacea</name>
    <dbReference type="NCBI Taxonomy" id="1033008"/>
    <lineage>
        <taxon>Eukaryota</taxon>
        <taxon>Fungi</taxon>
        <taxon>Dikarya</taxon>
        <taxon>Basidiomycota</taxon>
        <taxon>Agaricomycotina</taxon>
        <taxon>Agaricomycetes</taxon>
        <taxon>Agaricomycetidae</taxon>
        <taxon>Agaricales</taxon>
        <taxon>Marasmiineae</taxon>
        <taxon>Mycenaceae</taxon>
        <taxon>Mycena</taxon>
    </lineage>
</organism>
<gene>
    <name evidence="2" type="ORF">DFH08DRAFT_215931</name>
</gene>
<dbReference type="EMBL" id="JARIHO010000022">
    <property type="protein sequence ID" value="KAJ7343950.1"/>
    <property type="molecule type" value="Genomic_DNA"/>
</dbReference>
<protein>
    <submittedName>
        <fullName evidence="2">Uncharacterized protein</fullName>
    </submittedName>
</protein>
<feature type="compositionally biased region" description="Polar residues" evidence="1">
    <location>
        <begin position="68"/>
        <end position="80"/>
    </location>
</feature>
<sequence length="231" mass="25992">MGKHRLNPRFCPRTYELLSKHLATFDANFRLVSYDGTPLPMTRHPGGVAAHLLSPRRLPPRTIRVSPRSVSKSPETSQANPPHVHRAPHASPTPVPHSVPKTVPTSNSNPPQAPPAVVEHPRHISAPDRSFESNPPHFPREERPSSPPFRILTPICETLPRPETPTQSTRYPDNTFILLLFDCLTLSPSWRRELAGLIDAINRLNLDDDIPALQKLMEPVRERYKTFVPSI</sequence>